<name>A0A9D3NIA3_9TELE</name>
<evidence type="ECO:0000313" key="1">
    <source>
        <dbReference type="EMBL" id="KAG7322259.1"/>
    </source>
</evidence>
<accession>A0A9D3NIA3</accession>
<reference evidence="1 2" key="1">
    <citation type="submission" date="2021-06" db="EMBL/GenBank/DDBJ databases">
        <title>Chromosome-level genome assembly of the red-tail catfish (Hemibagrus wyckioides).</title>
        <authorList>
            <person name="Shao F."/>
        </authorList>
    </citation>
    <scope>NUCLEOTIDE SEQUENCE [LARGE SCALE GENOMIC DNA]</scope>
    <source>
        <strain evidence="1">EC202008001</strain>
        <tissue evidence="1">Blood</tissue>
    </source>
</reference>
<protein>
    <submittedName>
        <fullName evidence="1">Uncharacterized protein</fullName>
    </submittedName>
</protein>
<dbReference type="AlphaFoldDB" id="A0A9D3NIA3"/>
<evidence type="ECO:0000313" key="2">
    <source>
        <dbReference type="Proteomes" id="UP000824219"/>
    </source>
</evidence>
<sequence length="102" mass="11262">MKNLMLRFTRIIVDTATETHGVSGFLPSSLCPLKHCKLTVCLYEPVGRLFCSLEFEARKSVAWETPSFIYIEEGAGQEDGTDTDTTTDTHTCLCNGLISVAK</sequence>
<dbReference type="EMBL" id="JAHKSW010000016">
    <property type="protein sequence ID" value="KAG7322259.1"/>
    <property type="molecule type" value="Genomic_DNA"/>
</dbReference>
<comment type="caution">
    <text evidence="1">The sequence shown here is derived from an EMBL/GenBank/DDBJ whole genome shotgun (WGS) entry which is preliminary data.</text>
</comment>
<gene>
    <name evidence="1" type="ORF">KOW79_013605</name>
</gene>
<keyword evidence="2" id="KW-1185">Reference proteome</keyword>
<proteinExistence type="predicted"/>
<dbReference type="Proteomes" id="UP000824219">
    <property type="component" value="Linkage Group LG16"/>
</dbReference>
<organism evidence="1 2">
    <name type="scientific">Hemibagrus wyckioides</name>
    <dbReference type="NCBI Taxonomy" id="337641"/>
    <lineage>
        <taxon>Eukaryota</taxon>
        <taxon>Metazoa</taxon>
        <taxon>Chordata</taxon>
        <taxon>Craniata</taxon>
        <taxon>Vertebrata</taxon>
        <taxon>Euteleostomi</taxon>
        <taxon>Actinopterygii</taxon>
        <taxon>Neopterygii</taxon>
        <taxon>Teleostei</taxon>
        <taxon>Ostariophysi</taxon>
        <taxon>Siluriformes</taxon>
        <taxon>Bagridae</taxon>
        <taxon>Hemibagrus</taxon>
    </lineage>
</organism>